<evidence type="ECO:0000256" key="6">
    <source>
        <dbReference type="ARBA" id="ARBA00023186"/>
    </source>
</evidence>
<dbReference type="InterPro" id="IPR001179">
    <property type="entry name" value="PPIase_FKBP_dom"/>
</dbReference>
<evidence type="ECO:0000256" key="9">
    <source>
        <dbReference type="PROSITE-ProRule" id="PRU00339"/>
    </source>
</evidence>
<dbReference type="SUPFAM" id="SSF54534">
    <property type="entry name" value="FKBP-like"/>
    <property type="match status" value="2"/>
</dbReference>
<feature type="compositionally biased region" description="Basic and acidic residues" evidence="10">
    <location>
        <begin position="652"/>
        <end position="670"/>
    </location>
</feature>
<dbReference type="GO" id="GO:0003755">
    <property type="term" value="F:peptidyl-prolyl cis-trans isomerase activity"/>
    <property type="evidence" value="ECO:0007669"/>
    <property type="project" value="UniProtKB-KW"/>
</dbReference>
<keyword evidence="4 9" id="KW-0802">TPR repeat</keyword>
<dbReference type="EC" id="5.2.1.8" evidence="2 8"/>
<evidence type="ECO:0000256" key="5">
    <source>
        <dbReference type="ARBA" id="ARBA00023110"/>
    </source>
</evidence>
<feature type="compositionally biased region" description="Low complexity" evidence="10">
    <location>
        <begin position="94"/>
        <end position="118"/>
    </location>
</feature>
<feature type="region of interest" description="Disordered" evidence="10">
    <location>
        <begin position="1"/>
        <end position="118"/>
    </location>
</feature>
<proteinExistence type="predicted"/>
<dbReference type="FunFam" id="3.10.50.40:FF:000006">
    <property type="entry name" value="Peptidyl-prolyl cis-trans isomerase"/>
    <property type="match status" value="1"/>
</dbReference>
<evidence type="ECO:0000313" key="13">
    <source>
        <dbReference type="Proteomes" id="UP000265180"/>
    </source>
</evidence>
<dbReference type="PROSITE" id="PS50059">
    <property type="entry name" value="FKBP_PPIASE"/>
    <property type="match status" value="2"/>
</dbReference>
<evidence type="ECO:0000256" key="1">
    <source>
        <dbReference type="ARBA" id="ARBA00000971"/>
    </source>
</evidence>
<sequence>MNKGIIRTKHHQLSEPKNCNQTAAQSQTRFTRKDLTLEEKRTLSFRVSASPSETSALRVAAPPARAPRRNGLGAEGVGERRKQSALEPSHGQSTAGRAATRPTRTQPFSTSTENSRSRSSWRGRCFCERTTRKFFRSKHRESWVSLDTKRNEMCSIRHEKFADKRRLGCSAQLSTHTVSSHVQSCCLMPSVKMTTDQDLLMDGPAATSVIAAKGIDLTPNKDQGVIKVVQCPGFDVDRPMIGDRVTVHYTGRLLTGKKFDCSRERKEPFSFNAGKGQVLKSWDIGVLSMQRGEVCTLLCKPEYAYGSAGNPDKIPPNASVVFEMELLSFEGESLTDDGGVVRRIKIKGEGYSQPNDGASVDVYLEGRCDGRLFDSRNVSFIVGEAEDKGVPLGVDRAMDKMQKGECCLLYLKPKYGFGSKGKAEYKIGPDRDIVYEVTLKDFRRAKESWEMDIYEKVNLAPGVKNKGNQYFKTGQYHQAVIQYQRIISWLEMECGTGIEQHQRIQEFVLTAHLNLALCFLRLKDFSHVVDNCNKVLELDENNEKAFYRRGEARLYRNEFGLAKEDFQKVLQVNPANQAARAQILICQNKIKEHHEQDKKIYANMFQKFAEQDAKTGKTKRRRDDIVRTTMNGELGIKRRRRSQDANIALTFKKGEEKPSCHGNRGRNEVQ</sequence>
<keyword evidence="6" id="KW-0143">Chaperone</keyword>
<dbReference type="Gene3D" id="1.25.40.10">
    <property type="entry name" value="Tetratricopeptide repeat domain"/>
    <property type="match status" value="1"/>
</dbReference>
<dbReference type="PANTHER" id="PTHR46512:SF9">
    <property type="entry name" value="PEPTIDYLPROLYL ISOMERASE"/>
    <property type="match status" value="1"/>
</dbReference>
<evidence type="ECO:0000256" key="10">
    <source>
        <dbReference type="SAM" id="MobiDB-lite"/>
    </source>
</evidence>
<feature type="domain" description="PPIase FKBP-type" evidence="11">
    <location>
        <begin position="357"/>
        <end position="443"/>
    </location>
</feature>
<dbReference type="Pfam" id="PF00254">
    <property type="entry name" value="FKBP_C"/>
    <property type="match status" value="2"/>
</dbReference>
<evidence type="ECO:0000256" key="8">
    <source>
        <dbReference type="PROSITE-ProRule" id="PRU00277"/>
    </source>
</evidence>
<accession>A0A3P9KPS6</accession>
<evidence type="ECO:0000259" key="11">
    <source>
        <dbReference type="PROSITE" id="PS50059"/>
    </source>
</evidence>
<evidence type="ECO:0000256" key="2">
    <source>
        <dbReference type="ARBA" id="ARBA00013194"/>
    </source>
</evidence>
<dbReference type="Ensembl" id="ENSORLT00020031297.1">
    <property type="protein sequence ID" value="ENSORLP00020010361.1"/>
    <property type="gene ID" value="ENSORLG00020011265.1"/>
</dbReference>
<evidence type="ECO:0000256" key="7">
    <source>
        <dbReference type="ARBA" id="ARBA00023235"/>
    </source>
</evidence>
<protein>
    <recommendedName>
        <fullName evidence="2 8">peptidylprolyl isomerase</fullName>
        <ecNumber evidence="2 8">5.2.1.8</ecNumber>
    </recommendedName>
</protein>
<dbReference type="InterPro" id="IPR050754">
    <property type="entry name" value="FKBP4/5/8-like"/>
</dbReference>
<dbReference type="SUPFAM" id="SSF48452">
    <property type="entry name" value="TPR-like"/>
    <property type="match status" value="1"/>
</dbReference>
<feature type="repeat" description="TPR" evidence="9">
    <location>
        <begin position="543"/>
        <end position="576"/>
    </location>
</feature>
<dbReference type="Gene3D" id="3.10.50.40">
    <property type="match status" value="2"/>
</dbReference>
<keyword evidence="3" id="KW-0677">Repeat</keyword>
<keyword evidence="5 8" id="KW-0697">Rotamase</keyword>
<dbReference type="FunFam" id="3.10.50.40:FF:000013">
    <property type="entry name" value="Peptidylprolyl isomerase"/>
    <property type="match status" value="1"/>
</dbReference>
<dbReference type="InterPro" id="IPR046357">
    <property type="entry name" value="PPIase_dom_sf"/>
</dbReference>
<dbReference type="PANTHER" id="PTHR46512">
    <property type="entry name" value="PEPTIDYLPROLYL ISOMERASE"/>
    <property type="match status" value="1"/>
</dbReference>
<keyword evidence="7 8" id="KW-0413">Isomerase</keyword>
<feature type="compositionally biased region" description="Polar residues" evidence="10">
    <location>
        <begin position="15"/>
        <end position="29"/>
    </location>
</feature>
<feature type="region of interest" description="Disordered" evidence="10">
    <location>
        <begin position="649"/>
        <end position="670"/>
    </location>
</feature>
<dbReference type="InterPro" id="IPR011990">
    <property type="entry name" value="TPR-like_helical_dom_sf"/>
</dbReference>
<reference key="1">
    <citation type="journal article" date="2007" name="Nature">
        <title>The medaka draft genome and insights into vertebrate genome evolution.</title>
        <authorList>
            <person name="Kasahara M."/>
            <person name="Naruse K."/>
            <person name="Sasaki S."/>
            <person name="Nakatani Y."/>
            <person name="Qu W."/>
            <person name="Ahsan B."/>
            <person name="Yamada T."/>
            <person name="Nagayasu Y."/>
            <person name="Doi K."/>
            <person name="Kasai Y."/>
            <person name="Jindo T."/>
            <person name="Kobayashi D."/>
            <person name="Shimada A."/>
            <person name="Toyoda A."/>
            <person name="Kuroki Y."/>
            <person name="Fujiyama A."/>
            <person name="Sasaki T."/>
            <person name="Shimizu A."/>
            <person name="Asakawa S."/>
            <person name="Shimizu N."/>
            <person name="Hashimoto S."/>
            <person name="Yang J."/>
            <person name="Lee Y."/>
            <person name="Matsushima K."/>
            <person name="Sugano S."/>
            <person name="Sakaizumi M."/>
            <person name="Narita T."/>
            <person name="Ohishi K."/>
            <person name="Haga S."/>
            <person name="Ohta F."/>
            <person name="Nomoto H."/>
            <person name="Nogata K."/>
            <person name="Morishita T."/>
            <person name="Endo T."/>
            <person name="Shin-I T."/>
            <person name="Takeda H."/>
            <person name="Morishita S."/>
            <person name="Kohara Y."/>
        </authorList>
    </citation>
    <scope>NUCLEOTIDE SEQUENCE [LARGE SCALE GENOMIC DNA]</scope>
    <source>
        <strain>Hd-rR</strain>
    </source>
</reference>
<dbReference type="InterPro" id="IPR019734">
    <property type="entry name" value="TPR_rpt"/>
</dbReference>
<reference evidence="12 13" key="2">
    <citation type="submission" date="2017-04" db="EMBL/GenBank/DDBJ databases">
        <title>CpG methylation of centromeres and impact of large insertions on vertebrate speciation.</title>
        <authorList>
            <person name="Ichikawa K."/>
            <person name="Yoshimura J."/>
            <person name="Morishita S."/>
        </authorList>
    </citation>
    <scope>NUCLEOTIDE SEQUENCE</scope>
    <source>
        <strain evidence="12 13">HNI</strain>
    </source>
</reference>
<evidence type="ECO:0000256" key="3">
    <source>
        <dbReference type="ARBA" id="ARBA00022737"/>
    </source>
</evidence>
<dbReference type="Proteomes" id="UP000265180">
    <property type="component" value="Chromosome 5"/>
</dbReference>
<dbReference type="PROSITE" id="PS50005">
    <property type="entry name" value="TPR"/>
    <property type="match status" value="1"/>
</dbReference>
<dbReference type="AlphaFoldDB" id="A0A3P9KPS6"/>
<feature type="compositionally biased region" description="Polar residues" evidence="10">
    <location>
        <begin position="45"/>
        <end position="55"/>
    </location>
</feature>
<dbReference type="FunFam" id="1.25.40.10:FF:000008">
    <property type="entry name" value="Peptidylprolyl isomerase"/>
    <property type="match status" value="1"/>
</dbReference>
<evidence type="ECO:0000256" key="4">
    <source>
        <dbReference type="ARBA" id="ARBA00022803"/>
    </source>
</evidence>
<comment type="catalytic activity">
    <reaction evidence="1 8">
        <text>[protein]-peptidylproline (omega=180) = [protein]-peptidylproline (omega=0)</text>
        <dbReference type="Rhea" id="RHEA:16237"/>
        <dbReference type="Rhea" id="RHEA-COMP:10747"/>
        <dbReference type="Rhea" id="RHEA-COMP:10748"/>
        <dbReference type="ChEBI" id="CHEBI:83833"/>
        <dbReference type="ChEBI" id="CHEBI:83834"/>
        <dbReference type="EC" id="5.2.1.8"/>
    </reaction>
</comment>
<evidence type="ECO:0000313" key="12">
    <source>
        <dbReference type="Ensembl" id="ENSORLP00020010361.1"/>
    </source>
</evidence>
<reference evidence="12" key="4">
    <citation type="submission" date="2025-09" db="UniProtKB">
        <authorList>
            <consortium name="Ensembl"/>
        </authorList>
    </citation>
    <scope>IDENTIFICATION</scope>
    <source>
        <strain evidence="12">HNI</strain>
    </source>
</reference>
<dbReference type="SMART" id="SM00028">
    <property type="entry name" value="TPR"/>
    <property type="match status" value="3"/>
</dbReference>
<feature type="domain" description="PPIase FKBP-type" evidence="11">
    <location>
        <begin position="242"/>
        <end position="330"/>
    </location>
</feature>
<reference evidence="12" key="3">
    <citation type="submission" date="2025-08" db="UniProtKB">
        <authorList>
            <consortium name="Ensembl"/>
        </authorList>
    </citation>
    <scope>IDENTIFICATION</scope>
    <source>
        <strain evidence="12">HNI</strain>
    </source>
</reference>
<feature type="compositionally biased region" description="Basic and acidic residues" evidence="10">
    <location>
        <begin position="31"/>
        <end position="42"/>
    </location>
</feature>
<feature type="compositionally biased region" description="Basic residues" evidence="10">
    <location>
        <begin position="1"/>
        <end position="11"/>
    </location>
</feature>
<organism evidence="12 13">
    <name type="scientific">Oryzias latipes</name>
    <name type="common">Japanese rice fish</name>
    <name type="synonym">Japanese killifish</name>
    <dbReference type="NCBI Taxonomy" id="8090"/>
    <lineage>
        <taxon>Eukaryota</taxon>
        <taxon>Metazoa</taxon>
        <taxon>Chordata</taxon>
        <taxon>Craniata</taxon>
        <taxon>Vertebrata</taxon>
        <taxon>Euteleostomi</taxon>
        <taxon>Actinopterygii</taxon>
        <taxon>Neopterygii</taxon>
        <taxon>Teleostei</taxon>
        <taxon>Neoteleostei</taxon>
        <taxon>Acanthomorphata</taxon>
        <taxon>Ovalentaria</taxon>
        <taxon>Atherinomorphae</taxon>
        <taxon>Beloniformes</taxon>
        <taxon>Adrianichthyidae</taxon>
        <taxon>Oryziinae</taxon>
        <taxon>Oryzias</taxon>
    </lineage>
</organism>
<name>A0A3P9KPS6_ORYLA</name>